<dbReference type="PANTHER" id="PTHR42855:SF2">
    <property type="entry name" value="DRUG RESISTANCE ABC TRANSPORTER,ATP-BINDING PROTEIN"/>
    <property type="match status" value="1"/>
</dbReference>
<dbReference type="GO" id="GO:0016887">
    <property type="term" value="F:ATP hydrolysis activity"/>
    <property type="evidence" value="ECO:0007669"/>
    <property type="project" value="InterPro"/>
</dbReference>
<evidence type="ECO:0000256" key="3">
    <source>
        <dbReference type="SAM" id="Coils"/>
    </source>
</evidence>
<dbReference type="InterPro" id="IPR003439">
    <property type="entry name" value="ABC_transporter-like_ATP-bd"/>
</dbReference>
<dbReference type="SMART" id="SM00382">
    <property type="entry name" value="AAA"/>
    <property type="match status" value="2"/>
</dbReference>
<keyword evidence="3" id="KW-0175">Coiled coil</keyword>
<protein>
    <submittedName>
        <fullName evidence="5">ABC-F type ribosomal protection protein</fullName>
    </submittedName>
</protein>
<accession>A0A7C6Z5Z4</accession>
<evidence type="ECO:0000259" key="4">
    <source>
        <dbReference type="PROSITE" id="PS50893"/>
    </source>
</evidence>
<evidence type="ECO:0000256" key="2">
    <source>
        <dbReference type="ARBA" id="ARBA00022840"/>
    </source>
</evidence>
<keyword evidence="1" id="KW-0547">Nucleotide-binding</keyword>
<organism evidence="5 6">
    <name type="scientific">Desulfitobacterium dehalogenans</name>
    <dbReference type="NCBI Taxonomy" id="36854"/>
    <lineage>
        <taxon>Bacteria</taxon>
        <taxon>Bacillati</taxon>
        <taxon>Bacillota</taxon>
        <taxon>Clostridia</taxon>
        <taxon>Eubacteriales</taxon>
        <taxon>Desulfitobacteriaceae</taxon>
        <taxon>Desulfitobacterium</taxon>
    </lineage>
</organism>
<dbReference type="SUPFAM" id="SSF52540">
    <property type="entry name" value="P-loop containing nucleoside triphosphate hydrolases"/>
    <property type="match status" value="2"/>
</dbReference>
<dbReference type="Pfam" id="PF00005">
    <property type="entry name" value="ABC_tran"/>
    <property type="match status" value="2"/>
</dbReference>
<gene>
    <name evidence="5" type="primary">abc-f</name>
    <name evidence="5" type="ORF">GX523_14310</name>
</gene>
<dbReference type="InterPro" id="IPR027417">
    <property type="entry name" value="P-loop_NTPase"/>
</dbReference>
<dbReference type="NCBIfam" id="NF000355">
    <property type="entry name" value="ribo_prot_ABC_F"/>
    <property type="match status" value="1"/>
</dbReference>
<dbReference type="PANTHER" id="PTHR42855">
    <property type="entry name" value="ABC TRANSPORTER ATP-BINDING SUBUNIT"/>
    <property type="match status" value="1"/>
</dbReference>
<comment type="caution">
    <text evidence="5">The sequence shown here is derived from an EMBL/GenBank/DDBJ whole genome shotgun (WGS) entry which is preliminary data.</text>
</comment>
<dbReference type="InterPro" id="IPR003593">
    <property type="entry name" value="AAA+_ATPase"/>
</dbReference>
<feature type="domain" description="ABC transporter" evidence="4">
    <location>
        <begin position="289"/>
        <end position="497"/>
    </location>
</feature>
<keyword evidence="2" id="KW-0067">ATP-binding</keyword>
<feature type="coiled-coil region" evidence="3">
    <location>
        <begin position="479"/>
        <end position="510"/>
    </location>
</feature>
<name>A0A7C6Z5Z4_9FIRM</name>
<sequence>MLLVECSNVKKYFGDRLIIDIKKLSLYSEDRIGIVGINGVGKTTLLNLLSQKLPPDEGWVKVYGQSSTVSQMEPPEHEMISQEMASKFKISMTYSESMSGGEKTRFKLADCLSQNSAMIFADEPTSNMDMEGIELIEHYFAEYSGGLFLISHDRTLLDGLCNKILELEDGRIKVYPGNYSSYSEQKAREKERAQFEYEQYVSEKKRLERVVIETSEKSKSIRKTPRRMGNSEARLHKMGNQKAKANLDRAKRSVETRIEQLEVKEKPKQIEKIKLDIADAQKLHSKVIIEGKKLNKAFAGKIIFQNAEFRIENEARVALIGPNGCGKSTLLKMIINRDDSIRVAPSARIGYFSQDLSILDEDASVLGNVMEESIHEESFVRRLLARLLFKGDAVYKKVNVLSGGERVKASFAKILCQDFNLLILDEPTNYLDINSMEVIEDVLQNYERSLLFVSHDRRFISSVANHIMTVENHSIKTFKGSYEEYLAQKNKEVDRAKEEIEKEIFVLQNRLTEVVGRISMPTKKDKVEDLDKEYYAILTEVKRLKAMLKL</sequence>
<proteinExistence type="predicted"/>
<feature type="coiled-coil region" evidence="3">
    <location>
        <begin position="190"/>
        <end position="264"/>
    </location>
</feature>
<dbReference type="EMBL" id="DUTF01000311">
    <property type="protein sequence ID" value="HHY27886.1"/>
    <property type="molecule type" value="Genomic_DNA"/>
</dbReference>
<evidence type="ECO:0000313" key="5">
    <source>
        <dbReference type="EMBL" id="HHY27886.1"/>
    </source>
</evidence>
<dbReference type="Gene3D" id="3.40.50.300">
    <property type="entry name" value="P-loop containing nucleotide triphosphate hydrolases"/>
    <property type="match status" value="3"/>
</dbReference>
<dbReference type="GO" id="GO:0005524">
    <property type="term" value="F:ATP binding"/>
    <property type="evidence" value="ECO:0007669"/>
    <property type="project" value="UniProtKB-KW"/>
</dbReference>
<dbReference type="InterPro" id="IPR051309">
    <property type="entry name" value="ABCF_ATPase"/>
</dbReference>
<reference evidence="5 6" key="1">
    <citation type="journal article" date="2020" name="Biotechnol. Biofuels">
        <title>New insights from the biogas microbiome by comprehensive genome-resolved metagenomics of nearly 1600 species originating from multiple anaerobic digesters.</title>
        <authorList>
            <person name="Campanaro S."/>
            <person name="Treu L."/>
            <person name="Rodriguez-R L.M."/>
            <person name="Kovalovszki A."/>
            <person name="Ziels R.M."/>
            <person name="Maus I."/>
            <person name="Zhu X."/>
            <person name="Kougias P.G."/>
            <person name="Basile A."/>
            <person name="Luo G."/>
            <person name="Schluter A."/>
            <person name="Konstantinidis K.T."/>
            <person name="Angelidaki I."/>
        </authorList>
    </citation>
    <scope>NUCLEOTIDE SEQUENCE [LARGE SCALE GENOMIC DNA]</scope>
    <source>
        <strain evidence="5">AS05jafATM_4</strain>
    </source>
</reference>
<dbReference type="InterPro" id="IPR017871">
    <property type="entry name" value="ABC_transporter-like_CS"/>
</dbReference>
<dbReference type="PROSITE" id="PS50893">
    <property type="entry name" value="ABC_TRANSPORTER_2"/>
    <property type="match status" value="2"/>
</dbReference>
<dbReference type="AlphaFoldDB" id="A0A7C6Z5Z4"/>
<evidence type="ECO:0000313" key="6">
    <source>
        <dbReference type="Proteomes" id="UP000553059"/>
    </source>
</evidence>
<evidence type="ECO:0000256" key="1">
    <source>
        <dbReference type="ARBA" id="ARBA00022741"/>
    </source>
</evidence>
<feature type="domain" description="ABC transporter" evidence="4">
    <location>
        <begin position="4"/>
        <end position="194"/>
    </location>
</feature>
<dbReference type="CDD" id="cd03221">
    <property type="entry name" value="ABCF_EF-3"/>
    <property type="match status" value="2"/>
</dbReference>
<dbReference type="Proteomes" id="UP000553059">
    <property type="component" value="Unassembled WGS sequence"/>
</dbReference>
<dbReference type="PROSITE" id="PS00211">
    <property type="entry name" value="ABC_TRANSPORTER_1"/>
    <property type="match status" value="2"/>
</dbReference>